<dbReference type="Pfam" id="PF12796">
    <property type="entry name" value="Ank_2"/>
    <property type="match status" value="1"/>
</dbReference>
<keyword evidence="5" id="KW-1185">Reference proteome</keyword>
<feature type="repeat" description="ANK" evidence="3">
    <location>
        <begin position="50"/>
        <end position="82"/>
    </location>
</feature>
<reference evidence="4 5" key="1">
    <citation type="journal article" date="2019" name="Gigascience">
        <title>Whole-genome sequence of the oriental lung fluke Paragonimus westermani.</title>
        <authorList>
            <person name="Oey H."/>
            <person name="Zakrzewski M."/>
            <person name="Narain K."/>
            <person name="Devi K.R."/>
            <person name="Agatsuma T."/>
            <person name="Nawaratna S."/>
            <person name="Gobert G.N."/>
            <person name="Jones M.K."/>
            <person name="Ragan M.A."/>
            <person name="McManus D.P."/>
            <person name="Krause L."/>
        </authorList>
    </citation>
    <scope>NUCLEOTIDE SEQUENCE [LARGE SCALE GENOMIC DNA]</scope>
    <source>
        <strain evidence="4 5">IND2009</strain>
    </source>
</reference>
<dbReference type="PROSITE" id="PS50297">
    <property type="entry name" value="ANK_REP_REGION"/>
    <property type="match status" value="1"/>
</dbReference>
<evidence type="ECO:0000313" key="4">
    <source>
        <dbReference type="EMBL" id="KAA3670406.1"/>
    </source>
</evidence>
<dbReference type="PROSITE" id="PS50088">
    <property type="entry name" value="ANK_REPEAT"/>
    <property type="match status" value="2"/>
</dbReference>
<sequence>MYPVLTQPGVHTTDSTNTTIWKAFAKETSKRCAQLLLTRPLSELFETDSLGYNLLHRACLKRDATVVAALLQSGVDANSKTTYGVTAVHLAASVGQTTILHMLFKYGATLDQKENRVSFLFSCLYCPALVELPFIMPLKTTMSFRLHGCYSIHKPVAPILLITTE</sequence>
<evidence type="ECO:0000256" key="3">
    <source>
        <dbReference type="PROSITE-ProRule" id="PRU00023"/>
    </source>
</evidence>
<proteinExistence type="predicted"/>
<evidence type="ECO:0000256" key="2">
    <source>
        <dbReference type="ARBA" id="ARBA00023043"/>
    </source>
</evidence>
<dbReference type="Proteomes" id="UP000324629">
    <property type="component" value="Unassembled WGS sequence"/>
</dbReference>
<dbReference type="EMBL" id="QNGE01010819">
    <property type="protein sequence ID" value="KAA3670406.1"/>
    <property type="molecule type" value="Genomic_DNA"/>
</dbReference>
<dbReference type="InterPro" id="IPR036770">
    <property type="entry name" value="Ankyrin_rpt-contain_sf"/>
</dbReference>
<comment type="caution">
    <text evidence="4">The sequence shown here is derived from an EMBL/GenBank/DDBJ whole genome shotgun (WGS) entry which is preliminary data.</text>
</comment>
<evidence type="ECO:0000313" key="5">
    <source>
        <dbReference type="Proteomes" id="UP000324629"/>
    </source>
</evidence>
<protein>
    <submittedName>
        <fullName evidence="4">Uncharacterized protein</fullName>
    </submittedName>
</protein>
<gene>
    <name evidence="4" type="ORF">DEA37_0004563</name>
</gene>
<dbReference type="PANTHER" id="PTHR24123">
    <property type="entry name" value="ANKYRIN REPEAT-CONTAINING"/>
    <property type="match status" value="1"/>
</dbReference>
<keyword evidence="2 3" id="KW-0040">ANK repeat</keyword>
<dbReference type="SUPFAM" id="SSF48403">
    <property type="entry name" value="Ankyrin repeat"/>
    <property type="match status" value="1"/>
</dbReference>
<dbReference type="PANTHER" id="PTHR24123:SF33">
    <property type="entry name" value="PROTEIN HOS4"/>
    <property type="match status" value="1"/>
</dbReference>
<dbReference type="InterPro" id="IPR002110">
    <property type="entry name" value="Ankyrin_rpt"/>
</dbReference>
<keyword evidence="1" id="KW-0677">Repeat</keyword>
<name>A0A5J4N4D9_9TREM</name>
<dbReference type="AlphaFoldDB" id="A0A5J4N4D9"/>
<feature type="repeat" description="ANK" evidence="3">
    <location>
        <begin position="83"/>
        <end position="115"/>
    </location>
</feature>
<dbReference type="SMART" id="SM00248">
    <property type="entry name" value="ANK"/>
    <property type="match status" value="2"/>
</dbReference>
<organism evidence="4 5">
    <name type="scientific">Paragonimus westermani</name>
    <dbReference type="NCBI Taxonomy" id="34504"/>
    <lineage>
        <taxon>Eukaryota</taxon>
        <taxon>Metazoa</taxon>
        <taxon>Spiralia</taxon>
        <taxon>Lophotrochozoa</taxon>
        <taxon>Platyhelminthes</taxon>
        <taxon>Trematoda</taxon>
        <taxon>Digenea</taxon>
        <taxon>Plagiorchiida</taxon>
        <taxon>Troglotremata</taxon>
        <taxon>Troglotrematidae</taxon>
        <taxon>Paragonimus</taxon>
    </lineage>
</organism>
<evidence type="ECO:0000256" key="1">
    <source>
        <dbReference type="ARBA" id="ARBA00022737"/>
    </source>
</evidence>
<dbReference type="InterPro" id="IPR051165">
    <property type="entry name" value="Multifunctional_ANK_Repeat"/>
</dbReference>
<accession>A0A5J4N4D9</accession>
<dbReference type="Gene3D" id="1.25.40.20">
    <property type="entry name" value="Ankyrin repeat-containing domain"/>
    <property type="match status" value="1"/>
</dbReference>